<comment type="caution">
    <text evidence="3">The sequence shown here is derived from an EMBL/GenBank/DDBJ whole genome shotgun (WGS) entry which is preliminary data.</text>
</comment>
<dbReference type="EMBL" id="QIBX01000003">
    <property type="protein sequence ID" value="RNL40974.1"/>
    <property type="molecule type" value="Genomic_DNA"/>
</dbReference>
<reference evidence="4" key="1">
    <citation type="submission" date="2018-05" db="EMBL/GenBank/DDBJ databases">
        <title>Genome Sequencing of selected type strains of the family Eggerthellaceae.</title>
        <authorList>
            <person name="Danylec N."/>
            <person name="Stoll D.A."/>
            <person name="Doetsch A."/>
            <person name="Huch M."/>
        </authorList>
    </citation>
    <scope>NUCLEOTIDE SEQUENCE [LARGE SCALE GENOMIC DNA]</scope>
    <source>
        <strain evidence="4">DSM 24851</strain>
    </source>
</reference>
<accession>A0A3N0B2C1</accession>
<keyword evidence="1" id="KW-0732">Signal</keyword>
<feature type="signal peptide" evidence="1">
    <location>
        <begin position="1"/>
        <end position="21"/>
    </location>
</feature>
<evidence type="ECO:0000256" key="1">
    <source>
        <dbReference type="SAM" id="SignalP"/>
    </source>
</evidence>
<feature type="domain" description="FMN-binding" evidence="2">
    <location>
        <begin position="80"/>
        <end position="157"/>
    </location>
</feature>
<dbReference type="Proteomes" id="UP000269591">
    <property type="component" value="Unassembled WGS sequence"/>
</dbReference>
<feature type="chain" id="PRO_5018108769" evidence="1">
    <location>
        <begin position="22"/>
        <end position="175"/>
    </location>
</feature>
<evidence type="ECO:0000313" key="4">
    <source>
        <dbReference type="Proteomes" id="UP000269591"/>
    </source>
</evidence>
<sequence>MGSIKRNAALALPTCGIIVLAAGLSGCGPSFEGSGSKDAASAEQLALHAEDPWEFTVDAAQTQPVYEGLTDGVYTGKGLGMDGLITVTLLVQDDRITTLEIVQEGETQSVGGYEAIRDGVYASMIDAAQCSDIDAISGATYTTAGVKQAVDDALIQAGAPIEPRVLASGAPDSGR</sequence>
<dbReference type="Gene3D" id="3.90.1010.20">
    <property type="match status" value="1"/>
</dbReference>
<dbReference type="OrthoDB" id="3197318at2"/>
<dbReference type="AlphaFoldDB" id="A0A3N0B2C1"/>
<dbReference type="GO" id="GO:0010181">
    <property type="term" value="F:FMN binding"/>
    <property type="evidence" value="ECO:0007669"/>
    <property type="project" value="InterPro"/>
</dbReference>
<dbReference type="PROSITE" id="PS51257">
    <property type="entry name" value="PROKAR_LIPOPROTEIN"/>
    <property type="match status" value="1"/>
</dbReference>
<dbReference type="RefSeq" id="WP_123208258.1">
    <property type="nucleotide sequence ID" value="NZ_JBHTHO010000001.1"/>
</dbReference>
<dbReference type="InterPro" id="IPR007329">
    <property type="entry name" value="FMN-bd"/>
</dbReference>
<keyword evidence="4" id="KW-1185">Reference proteome</keyword>
<dbReference type="Pfam" id="PF04205">
    <property type="entry name" value="FMN_bind"/>
    <property type="match status" value="1"/>
</dbReference>
<dbReference type="GO" id="GO:0016020">
    <property type="term" value="C:membrane"/>
    <property type="evidence" value="ECO:0007669"/>
    <property type="project" value="InterPro"/>
</dbReference>
<organism evidence="3 4">
    <name type="scientific">Slackia equolifaciens</name>
    <dbReference type="NCBI Taxonomy" id="498718"/>
    <lineage>
        <taxon>Bacteria</taxon>
        <taxon>Bacillati</taxon>
        <taxon>Actinomycetota</taxon>
        <taxon>Coriobacteriia</taxon>
        <taxon>Eggerthellales</taxon>
        <taxon>Eggerthellaceae</taxon>
        <taxon>Slackia</taxon>
    </lineage>
</organism>
<name>A0A3N0B2C1_9ACTN</name>
<gene>
    <name evidence="3" type="ORF">DMP06_02960</name>
</gene>
<dbReference type="SMART" id="SM00900">
    <property type="entry name" value="FMN_bind"/>
    <property type="match status" value="1"/>
</dbReference>
<proteinExistence type="predicted"/>
<evidence type="ECO:0000313" key="3">
    <source>
        <dbReference type="EMBL" id="RNL40974.1"/>
    </source>
</evidence>
<evidence type="ECO:0000259" key="2">
    <source>
        <dbReference type="SMART" id="SM00900"/>
    </source>
</evidence>
<protein>
    <submittedName>
        <fullName evidence="3">FMN-binding protein</fullName>
    </submittedName>
</protein>